<evidence type="ECO:0000313" key="1">
    <source>
        <dbReference type="EMBL" id="QKH87820.1"/>
    </source>
</evidence>
<name>A0A7D4JYH3_9BACT</name>
<evidence type="ECO:0000313" key="2">
    <source>
        <dbReference type="Proteomes" id="UP000500843"/>
    </source>
</evidence>
<reference evidence="1 2" key="1">
    <citation type="submission" date="2020-05" db="EMBL/GenBank/DDBJ databases">
        <title>FDA dAtabase for Regulatory Grade micrObial Sequences (FDA-ARGOS): Supporting development and validation of Infectious Disease Dx tests.</title>
        <authorList>
            <person name="Moreno J."/>
            <person name="Tallon L."/>
            <person name="Sadzewicz L."/>
            <person name="Zhao X."/>
            <person name="Vavikolanu K."/>
            <person name="Mehta A."/>
            <person name="Aluvathingal J."/>
            <person name="Nadendla S."/>
            <person name="Myers T."/>
            <person name="Yan Y."/>
            <person name="Sichtig H."/>
        </authorList>
    </citation>
    <scope>NUCLEOTIDE SEQUENCE [LARGE SCALE GENOMIC DNA]</scope>
    <source>
        <strain evidence="1 2">FDAARGOS_760</strain>
    </source>
</reference>
<sequence>MIDKRQQSIKERLRRFAMDLWNITDLRQMDPVIDLILDVIAYNSSRLHQKISDSDSNILYRLACLLVPQQWSLPMPSHALLSVEPKSDESRLLTLTDRFYTRKMMFEKGWVDLDFSPLSNYPLVNAKIKALSYDSRVMYSYEGSLQETELPNIVVPSEDGVVWIGLEMTQSLLRSTHKLILCILLENNNLRPFLRDVHVYDGTGERLEVSVPQFPLEQSEKYHYFNEISDYYSKNYVQISLDSKALSSNPFSTYPSEWEVSEEGDDESSKLVWLKLKFPVMFNHVDFGKVRFLLNTYPVVNRSLVTIQHDFARKGNIVALPCKENRFLLNVESFHDDANHQYVDIVRNYNESSTGTYSLYFGNIERFDSDNARILINKLIQLIHEDGSAFESMEIDTLTDQLNNLYNNIENIEKSIYDFTQDKSIPRAFLFTQPYKKTSEVEVSYWTTDAEVANGLDSRTVVYQTENDKFSQSGLLFQTTTKQGNAHDSERDLINRLRYGLLSKDRIVTREDIKSFVLCSLGKLAKSVDIRDGIAISNDVRRGIIRTTEVRIELSGASKEEKVDLPAMTSFLEDELSKRSINKTPYKIFFV</sequence>
<dbReference type="AlphaFoldDB" id="A0A7D4JYH3"/>
<organism evidence="1 2">
    <name type="scientific">Prevotella melaninogenica</name>
    <dbReference type="NCBI Taxonomy" id="28132"/>
    <lineage>
        <taxon>Bacteria</taxon>
        <taxon>Pseudomonadati</taxon>
        <taxon>Bacteroidota</taxon>
        <taxon>Bacteroidia</taxon>
        <taxon>Bacteroidales</taxon>
        <taxon>Prevotellaceae</taxon>
        <taxon>Prevotella</taxon>
    </lineage>
</organism>
<dbReference type="EMBL" id="CP054010">
    <property type="protein sequence ID" value="QKH87820.1"/>
    <property type="molecule type" value="Genomic_DNA"/>
</dbReference>
<dbReference type="InterPro" id="IPR010272">
    <property type="entry name" value="T6SS_TssF"/>
</dbReference>
<dbReference type="RefSeq" id="WP_004359689.1">
    <property type="nucleotide sequence ID" value="NZ_CP054010.1"/>
</dbReference>
<protein>
    <submittedName>
        <fullName evidence="1">Type VI secretion system baseplate subunit TssF</fullName>
    </submittedName>
</protein>
<gene>
    <name evidence="1" type="ORF">FIU21_02150</name>
</gene>
<accession>A0A7D4JYH3</accession>
<proteinExistence type="predicted"/>
<dbReference type="Proteomes" id="UP000500843">
    <property type="component" value="Chromosome 1"/>
</dbReference>
<dbReference type="Pfam" id="PF05947">
    <property type="entry name" value="T6SS_TssF"/>
    <property type="match status" value="1"/>
</dbReference>